<dbReference type="EMBL" id="MU157833">
    <property type="protein sequence ID" value="KAF9531827.1"/>
    <property type="molecule type" value="Genomic_DNA"/>
</dbReference>
<reference evidence="2" key="1">
    <citation type="submission" date="2020-11" db="EMBL/GenBank/DDBJ databases">
        <authorList>
            <consortium name="DOE Joint Genome Institute"/>
            <person name="Ahrendt S."/>
            <person name="Riley R."/>
            <person name="Andreopoulos W."/>
            <person name="Labutti K."/>
            <person name="Pangilinan J."/>
            <person name="Ruiz-Duenas F.J."/>
            <person name="Barrasa J.M."/>
            <person name="Sanchez-Garcia M."/>
            <person name="Camarero S."/>
            <person name="Miyauchi S."/>
            <person name="Serrano A."/>
            <person name="Linde D."/>
            <person name="Babiker R."/>
            <person name="Drula E."/>
            <person name="Ayuso-Fernandez I."/>
            <person name="Pacheco R."/>
            <person name="Padilla G."/>
            <person name="Ferreira P."/>
            <person name="Barriuso J."/>
            <person name="Kellner H."/>
            <person name="Castanera R."/>
            <person name="Alfaro M."/>
            <person name="Ramirez L."/>
            <person name="Pisabarro A.G."/>
            <person name="Kuo A."/>
            <person name="Tritt A."/>
            <person name="Lipzen A."/>
            <person name="He G."/>
            <person name="Yan M."/>
            <person name="Ng V."/>
            <person name="Cullen D."/>
            <person name="Martin F."/>
            <person name="Rosso M.-N."/>
            <person name="Henrissat B."/>
            <person name="Hibbett D."/>
            <person name="Martinez A.T."/>
            <person name="Grigoriev I.V."/>
        </authorList>
    </citation>
    <scope>NUCLEOTIDE SEQUENCE</scope>
    <source>
        <strain evidence="2">CBS 506.95</strain>
    </source>
</reference>
<keyword evidence="3" id="KW-1185">Reference proteome</keyword>
<evidence type="ECO:0000313" key="2">
    <source>
        <dbReference type="EMBL" id="KAF9531827.1"/>
    </source>
</evidence>
<dbReference type="AlphaFoldDB" id="A0A9P6JSD4"/>
<sequence length="311" mass="34204">MASYPAAFHNLSPTSQMSTAPHSSRYPADMSLDYSYTYFSGGAESSATYYSPASTSSQSISSDLPDLLYDYDLGTPPSATSSDLLYTPPQEWHPASNPPARTTVNAQSHSPHSWHSTIPGPGHVYGAPDKCDYHPPPGTENIPGGQNDMFDGHQKHKTTMYPHDLLLTQPLSRPPSNTVAPTAPHLNPPTSVNPGLYSQVPLELHQPRPSRRIPIVNLDRLASVCEYNRSNKRGSRAPENCLSSLDSTNTRSRPFQWPTQFRTPSQRSRLHIPQLVHSNAQQPTYHSSSTFQQSEVILCGCGCMESFIFPA</sequence>
<feature type="compositionally biased region" description="Polar residues" evidence="1">
    <location>
        <begin position="241"/>
        <end position="263"/>
    </location>
</feature>
<dbReference type="OrthoDB" id="3032312at2759"/>
<feature type="region of interest" description="Disordered" evidence="1">
    <location>
        <begin position="229"/>
        <end position="263"/>
    </location>
</feature>
<comment type="caution">
    <text evidence="2">The sequence shown here is derived from an EMBL/GenBank/DDBJ whole genome shotgun (WGS) entry which is preliminary data.</text>
</comment>
<gene>
    <name evidence="2" type="ORF">CPB83DRAFT_847896</name>
</gene>
<organism evidence="2 3">
    <name type="scientific">Crepidotus variabilis</name>
    <dbReference type="NCBI Taxonomy" id="179855"/>
    <lineage>
        <taxon>Eukaryota</taxon>
        <taxon>Fungi</taxon>
        <taxon>Dikarya</taxon>
        <taxon>Basidiomycota</taxon>
        <taxon>Agaricomycotina</taxon>
        <taxon>Agaricomycetes</taxon>
        <taxon>Agaricomycetidae</taxon>
        <taxon>Agaricales</taxon>
        <taxon>Agaricineae</taxon>
        <taxon>Crepidotaceae</taxon>
        <taxon>Crepidotus</taxon>
    </lineage>
</organism>
<dbReference type="Proteomes" id="UP000807306">
    <property type="component" value="Unassembled WGS sequence"/>
</dbReference>
<proteinExistence type="predicted"/>
<name>A0A9P6JSD4_9AGAR</name>
<accession>A0A9P6JSD4</accession>
<evidence type="ECO:0000313" key="3">
    <source>
        <dbReference type="Proteomes" id="UP000807306"/>
    </source>
</evidence>
<protein>
    <submittedName>
        <fullName evidence="2">Uncharacterized protein</fullName>
    </submittedName>
</protein>
<evidence type="ECO:0000256" key="1">
    <source>
        <dbReference type="SAM" id="MobiDB-lite"/>
    </source>
</evidence>